<dbReference type="InterPro" id="IPR050109">
    <property type="entry name" value="HTH-type_TetR-like_transc_reg"/>
</dbReference>
<evidence type="ECO:0000256" key="4">
    <source>
        <dbReference type="PROSITE-ProRule" id="PRU00335"/>
    </source>
</evidence>
<comment type="caution">
    <text evidence="6">The sequence shown here is derived from an EMBL/GenBank/DDBJ whole genome shotgun (WGS) entry which is preliminary data.</text>
</comment>
<evidence type="ECO:0000313" key="7">
    <source>
        <dbReference type="Proteomes" id="UP001596098"/>
    </source>
</evidence>
<dbReference type="Pfam" id="PF00440">
    <property type="entry name" value="TetR_N"/>
    <property type="match status" value="1"/>
</dbReference>
<dbReference type="PANTHER" id="PTHR30055">
    <property type="entry name" value="HTH-TYPE TRANSCRIPTIONAL REGULATOR RUTR"/>
    <property type="match status" value="1"/>
</dbReference>
<sequence length="211" mass="22865">MTESATLPRASARTLDDWLAAWPDSQSARARELEATITRTAQELTLSHGLDGFTMDDLASQAGVSRRTVFNHFPSKLDAVLGNPPAMPRGLVEEFVAGAPHGHLMRDLGVVIAGLISAEPTSRGDAARLPALLREPRLMEATHVRFADAAQRFADLCALRGNPLDARQSRLLVMFILSLVKEALDAFVADEETELPAIFLDLLEETLGLIG</sequence>
<feature type="DNA-binding region" description="H-T-H motif" evidence="4">
    <location>
        <begin position="54"/>
        <end position="73"/>
    </location>
</feature>
<protein>
    <submittedName>
        <fullName evidence="6">TetR/AcrR family transcriptional regulator</fullName>
    </submittedName>
</protein>
<reference evidence="7" key="1">
    <citation type="journal article" date="2019" name="Int. J. Syst. Evol. Microbiol.">
        <title>The Global Catalogue of Microorganisms (GCM) 10K type strain sequencing project: providing services to taxonomists for standard genome sequencing and annotation.</title>
        <authorList>
            <consortium name="The Broad Institute Genomics Platform"/>
            <consortium name="The Broad Institute Genome Sequencing Center for Infectious Disease"/>
            <person name="Wu L."/>
            <person name="Ma J."/>
        </authorList>
    </citation>
    <scope>NUCLEOTIDE SEQUENCE [LARGE SCALE GENOMIC DNA]</scope>
    <source>
        <strain evidence="7">DFY28</strain>
    </source>
</reference>
<name>A0ABW1QVJ1_9ACTN</name>
<gene>
    <name evidence="6" type="ORF">ACFPWU_05200</name>
</gene>
<keyword evidence="1" id="KW-0805">Transcription regulation</keyword>
<keyword evidence="7" id="KW-1185">Reference proteome</keyword>
<organism evidence="6 7">
    <name type="scientific">Nocardioides yefusunii</name>
    <dbReference type="NCBI Taxonomy" id="2500546"/>
    <lineage>
        <taxon>Bacteria</taxon>
        <taxon>Bacillati</taxon>
        <taxon>Actinomycetota</taxon>
        <taxon>Actinomycetes</taxon>
        <taxon>Propionibacteriales</taxon>
        <taxon>Nocardioidaceae</taxon>
        <taxon>Nocardioides</taxon>
    </lineage>
</organism>
<dbReference type="PROSITE" id="PS50977">
    <property type="entry name" value="HTH_TETR_2"/>
    <property type="match status" value="1"/>
</dbReference>
<dbReference type="Gene3D" id="1.10.357.10">
    <property type="entry name" value="Tetracycline Repressor, domain 2"/>
    <property type="match status" value="1"/>
</dbReference>
<dbReference type="PRINTS" id="PR00455">
    <property type="entry name" value="HTHTETR"/>
</dbReference>
<evidence type="ECO:0000313" key="6">
    <source>
        <dbReference type="EMBL" id="MFC6153058.1"/>
    </source>
</evidence>
<dbReference type="RefSeq" id="WP_277745767.1">
    <property type="nucleotide sequence ID" value="NZ_CP034929.1"/>
</dbReference>
<dbReference type="InterPro" id="IPR009057">
    <property type="entry name" value="Homeodomain-like_sf"/>
</dbReference>
<dbReference type="EMBL" id="JBHSQI010000002">
    <property type="protein sequence ID" value="MFC6153058.1"/>
    <property type="molecule type" value="Genomic_DNA"/>
</dbReference>
<dbReference type="PANTHER" id="PTHR30055:SF234">
    <property type="entry name" value="HTH-TYPE TRANSCRIPTIONAL REGULATOR BETI"/>
    <property type="match status" value="1"/>
</dbReference>
<evidence type="ECO:0000256" key="2">
    <source>
        <dbReference type="ARBA" id="ARBA00023125"/>
    </source>
</evidence>
<accession>A0ABW1QVJ1</accession>
<evidence type="ECO:0000256" key="1">
    <source>
        <dbReference type="ARBA" id="ARBA00023015"/>
    </source>
</evidence>
<dbReference type="InterPro" id="IPR001647">
    <property type="entry name" value="HTH_TetR"/>
</dbReference>
<evidence type="ECO:0000256" key="3">
    <source>
        <dbReference type="ARBA" id="ARBA00023163"/>
    </source>
</evidence>
<keyword evidence="2 4" id="KW-0238">DNA-binding</keyword>
<keyword evidence="3" id="KW-0804">Transcription</keyword>
<dbReference type="Proteomes" id="UP001596098">
    <property type="component" value="Unassembled WGS sequence"/>
</dbReference>
<feature type="domain" description="HTH tetR-type" evidence="5">
    <location>
        <begin position="31"/>
        <end position="91"/>
    </location>
</feature>
<proteinExistence type="predicted"/>
<evidence type="ECO:0000259" key="5">
    <source>
        <dbReference type="PROSITE" id="PS50977"/>
    </source>
</evidence>
<dbReference type="SUPFAM" id="SSF46689">
    <property type="entry name" value="Homeodomain-like"/>
    <property type="match status" value="1"/>
</dbReference>